<dbReference type="PANTHER" id="PTHR46599:SF3">
    <property type="entry name" value="PIGGYBAC TRANSPOSABLE ELEMENT-DERIVED PROTEIN 4"/>
    <property type="match status" value="1"/>
</dbReference>
<evidence type="ECO:0000313" key="4">
    <source>
        <dbReference type="Proteomes" id="UP000434957"/>
    </source>
</evidence>
<dbReference type="AlphaFoldDB" id="A0A6A4FD93"/>
<dbReference type="InterPro" id="IPR029526">
    <property type="entry name" value="PGBD"/>
</dbReference>
<sequence length="958" mass="108332">MVAPTPKAPRYTLSEKERLLCREELLSDRHERRIRRAGQKDSAEGVATTKKASRKKAAKHTTPGMEIAESKGTEPSAATALRTITAEAKDTAAQVASDAKETADDEGAVEISTTDLQQTTGKQTTGKQTVGTSSSSQPRSSHVLEDVEAVISGMLATIAGDEAAVTPSQVSVAHGKTGSSKRKRRSADEGSSKRRRRILCEDASEADPWFCGNSHRQSTGQRQKRKKNLPRPPIVLSTEIQNQDEDGTDSWDGDWDIGALTDEDPEEEHDEFPDTLWASVARDSKAISAMKEQGWEYDRSRFGPDPEYADLYDGPYGPSASVLEIADDPLALLFYFMPPKLWRQIAVESNRYHDQSIPVRARAIRSQQRRNGGDVEELGVIRSRLAGVDDIEPWDVLRVMALLIGHMLAPIRKGIAVHWSTKRVGCLPANRFGLFMAKHRFFHIMGYFHLSNNKSPQAKIDRAWKIRPVVDVLQRTFARGYETPPIISFDEATLPSRSRYNPTRQFNKDKPHKWGTKVFVAACAKTAYCVRIEVYCGTKAHLRTPVPRDNNSGEAAVLRNMNVLCPPSPTSPWRLVITDRFYTSVKLSLELLHRRMYLTGTIQTDRAGYAKEVVTAKKTRTVNKRKVMVPPQGTTKIAQNKQFPQLTAAMWMDRNPVHMLSSGGSREPVTVMRRIHGNLQPIPAPGLVRDYHRWMGGVDIHDQLRMQRYSVQLAYKTRKYYKTLFLGLVDMALVNAFIVHRLYRKQINKRHMKHYAFLEMLMEQLLAVDEDTFVEIEEATQAKERTAPSPGRTDSTQQGAVNAAATIFDDGHCPQENPDTVDCEHGVKRRHRSCKVCAIFKVKPRKFTKYYCPECSTGNRREKTCFQIWHEDWSNGNDIPRTLLMEHKIRMRPPSDRPGKKRKRATRGGGVQEDDNDDDSNGGSIRMTALAPAGRSGRIPMEKWRMRKRRRQPVHFFL</sequence>
<feature type="domain" description="PiggyBac transposable element-derived protein" evidence="2">
    <location>
        <begin position="328"/>
        <end position="737"/>
    </location>
</feature>
<dbReference type="EMBL" id="QXFT01000984">
    <property type="protein sequence ID" value="KAE9332066.1"/>
    <property type="molecule type" value="Genomic_DNA"/>
</dbReference>
<gene>
    <name evidence="3" type="ORF">PR003_g14704</name>
</gene>
<feature type="region of interest" description="Disordered" evidence="1">
    <location>
        <begin position="166"/>
        <end position="270"/>
    </location>
</feature>
<protein>
    <recommendedName>
        <fullName evidence="2">PiggyBac transposable element-derived protein domain-containing protein</fullName>
    </recommendedName>
</protein>
<keyword evidence="4" id="KW-1185">Reference proteome</keyword>
<dbReference type="Proteomes" id="UP000434957">
    <property type="component" value="Unassembled WGS sequence"/>
</dbReference>
<feature type="compositionally biased region" description="Low complexity" evidence="1">
    <location>
        <begin position="117"/>
        <end position="137"/>
    </location>
</feature>
<evidence type="ECO:0000313" key="3">
    <source>
        <dbReference type="EMBL" id="KAE9332066.1"/>
    </source>
</evidence>
<evidence type="ECO:0000256" key="1">
    <source>
        <dbReference type="SAM" id="MobiDB-lite"/>
    </source>
</evidence>
<name>A0A6A4FD93_9STRA</name>
<reference evidence="3 4" key="1">
    <citation type="submission" date="2018-08" db="EMBL/GenBank/DDBJ databases">
        <title>Genomic investigation of the strawberry pathogen Phytophthora fragariae indicates pathogenicity is determined by transcriptional variation in three key races.</title>
        <authorList>
            <person name="Adams T.M."/>
            <person name="Armitage A.D."/>
            <person name="Sobczyk M.K."/>
            <person name="Bates H.J."/>
            <person name="Dunwell J.M."/>
            <person name="Nellist C.F."/>
            <person name="Harrison R.J."/>
        </authorList>
    </citation>
    <scope>NUCLEOTIDE SEQUENCE [LARGE SCALE GENOMIC DNA]</scope>
    <source>
        <strain evidence="3 4">SCRP333</strain>
    </source>
</reference>
<dbReference type="PANTHER" id="PTHR46599">
    <property type="entry name" value="PIGGYBAC TRANSPOSABLE ELEMENT-DERIVED PROTEIN 4"/>
    <property type="match status" value="1"/>
</dbReference>
<feature type="region of interest" description="Disordered" evidence="1">
    <location>
        <begin position="90"/>
        <end position="142"/>
    </location>
</feature>
<feature type="compositionally biased region" description="Basic and acidic residues" evidence="1">
    <location>
        <begin position="888"/>
        <end position="898"/>
    </location>
</feature>
<proteinExistence type="predicted"/>
<dbReference type="Pfam" id="PF13843">
    <property type="entry name" value="DDE_Tnp_1_7"/>
    <property type="match status" value="1"/>
</dbReference>
<feature type="region of interest" description="Disordered" evidence="1">
    <location>
        <begin position="27"/>
        <end position="78"/>
    </location>
</feature>
<feature type="compositionally biased region" description="Acidic residues" evidence="1">
    <location>
        <begin position="242"/>
        <end position="270"/>
    </location>
</feature>
<accession>A0A6A4FD93</accession>
<organism evidence="3 4">
    <name type="scientific">Phytophthora rubi</name>
    <dbReference type="NCBI Taxonomy" id="129364"/>
    <lineage>
        <taxon>Eukaryota</taxon>
        <taxon>Sar</taxon>
        <taxon>Stramenopiles</taxon>
        <taxon>Oomycota</taxon>
        <taxon>Peronosporomycetes</taxon>
        <taxon>Peronosporales</taxon>
        <taxon>Peronosporaceae</taxon>
        <taxon>Phytophthora</taxon>
    </lineage>
</organism>
<feature type="region of interest" description="Disordered" evidence="1">
    <location>
        <begin position="888"/>
        <end position="940"/>
    </location>
</feature>
<evidence type="ECO:0000259" key="2">
    <source>
        <dbReference type="Pfam" id="PF13843"/>
    </source>
</evidence>
<comment type="caution">
    <text evidence="3">The sequence shown here is derived from an EMBL/GenBank/DDBJ whole genome shotgun (WGS) entry which is preliminary data.</text>
</comment>